<dbReference type="CDD" id="cd00771">
    <property type="entry name" value="ThrRS_core"/>
    <property type="match status" value="1"/>
</dbReference>
<evidence type="ECO:0000256" key="1">
    <source>
        <dbReference type="ARBA" id="ARBA00004305"/>
    </source>
</evidence>
<evidence type="ECO:0000256" key="5">
    <source>
        <dbReference type="ARBA" id="ARBA00022741"/>
    </source>
</evidence>
<dbReference type="Gene3D" id="3.40.50.800">
    <property type="entry name" value="Anticodon-binding domain"/>
    <property type="match status" value="1"/>
</dbReference>
<keyword evidence="10" id="KW-0030">Aminoacyl-tRNA synthetase</keyword>
<evidence type="ECO:0000256" key="2">
    <source>
        <dbReference type="ARBA" id="ARBA00008226"/>
    </source>
</evidence>
<dbReference type="Pfam" id="PF00587">
    <property type="entry name" value="tRNA-synt_2b"/>
    <property type="match status" value="1"/>
</dbReference>
<evidence type="ECO:0000256" key="7">
    <source>
        <dbReference type="ARBA" id="ARBA00022917"/>
    </source>
</evidence>
<accession>A0A2C5YUP9</accession>
<keyword evidence="6" id="KW-0067">ATP-binding</keyword>
<reference evidence="14 15" key="1">
    <citation type="submission" date="2017-06" db="EMBL/GenBank/DDBJ databases">
        <title>Ant-infecting Ophiocordyceps genomes reveal a high diversity of potential behavioral manipulation genes and a possible major role for enterotoxins.</title>
        <authorList>
            <person name="De Bekker C."/>
            <person name="Evans H.C."/>
            <person name="Brachmann A."/>
            <person name="Hughes D.P."/>
        </authorList>
    </citation>
    <scope>NUCLEOTIDE SEQUENCE [LARGE SCALE GENOMIC DNA]</scope>
    <source>
        <strain evidence="14 15">1348a</strain>
    </source>
</reference>
<dbReference type="PANTHER" id="PTHR11451">
    <property type="entry name" value="THREONINE-TRNA LIGASE"/>
    <property type="match status" value="1"/>
</dbReference>
<dbReference type="Gene3D" id="3.30.930.10">
    <property type="entry name" value="Bira Bifunctional Protein, Domain 2"/>
    <property type="match status" value="1"/>
</dbReference>
<dbReference type="GO" id="GO:0005759">
    <property type="term" value="C:mitochondrial matrix"/>
    <property type="evidence" value="ECO:0007669"/>
    <property type="project" value="UniProtKB-SubCell"/>
</dbReference>
<organism evidence="14 15">
    <name type="scientific">Ophiocordyceps australis</name>
    <dbReference type="NCBI Taxonomy" id="1399860"/>
    <lineage>
        <taxon>Eukaryota</taxon>
        <taxon>Fungi</taxon>
        <taxon>Dikarya</taxon>
        <taxon>Ascomycota</taxon>
        <taxon>Pezizomycotina</taxon>
        <taxon>Sordariomycetes</taxon>
        <taxon>Hypocreomycetidae</taxon>
        <taxon>Hypocreales</taxon>
        <taxon>Ophiocordycipitaceae</taxon>
        <taxon>Ophiocordyceps</taxon>
    </lineage>
</organism>
<dbReference type="Pfam" id="PF03129">
    <property type="entry name" value="HGTP_anticodon"/>
    <property type="match status" value="1"/>
</dbReference>
<keyword evidence="8" id="KW-0809">Transit peptide</keyword>
<dbReference type="InterPro" id="IPR002320">
    <property type="entry name" value="Thr-tRNA-ligase_IIa"/>
</dbReference>
<dbReference type="AlphaFoldDB" id="A0A2C5YUP9"/>
<keyword evidence="15" id="KW-1185">Reference proteome</keyword>
<keyword evidence="9" id="KW-0496">Mitochondrion</keyword>
<evidence type="ECO:0000256" key="12">
    <source>
        <dbReference type="ARBA" id="ARBA00049515"/>
    </source>
</evidence>
<comment type="caution">
    <text evidence="14">The sequence shown here is derived from an EMBL/GenBank/DDBJ whole genome shotgun (WGS) entry which is preliminary data.</text>
</comment>
<dbReference type="GO" id="GO:0004829">
    <property type="term" value="F:threonine-tRNA ligase activity"/>
    <property type="evidence" value="ECO:0007669"/>
    <property type="project" value="UniProtKB-EC"/>
</dbReference>
<dbReference type="SUPFAM" id="SSF52954">
    <property type="entry name" value="Class II aaRS ABD-related"/>
    <property type="match status" value="1"/>
</dbReference>
<dbReference type="InterPro" id="IPR033728">
    <property type="entry name" value="ThrRS_core"/>
</dbReference>
<dbReference type="InterPro" id="IPR045864">
    <property type="entry name" value="aa-tRNA-synth_II/BPL/LPL"/>
</dbReference>
<keyword evidence="5" id="KW-0547">Nucleotide-binding</keyword>
<dbReference type="Proteomes" id="UP000224854">
    <property type="component" value="Unassembled WGS sequence"/>
</dbReference>
<evidence type="ECO:0000313" key="15">
    <source>
        <dbReference type="Proteomes" id="UP000224854"/>
    </source>
</evidence>
<dbReference type="GO" id="GO:0006435">
    <property type="term" value="P:threonyl-tRNA aminoacylation"/>
    <property type="evidence" value="ECO:0007669"/>
    <property type="project" value="InterPro"/>
</dbReference>
<dbReference type="PRINTS" id="PR01047">
    <property type="entry name" value="TRNASYNTHTHR"/>
</dbReference>
<dbReference type="FunFam" id="3.30.930.10:FF:000039">
    <property type="entry name" value="Threonyl-tRNA synthetase, mitochondrial"/>
    <property type="match status" value="1"/>
</dbReference>
<evidence type="ECO:0000256" key="11">
    <source>
        <dbReference type="ARBA" id="ARBA00031900"/>
    </source>
</evidence>
<dbReference type="InterPro" id="IPR036621">
    <property type="entry name" value="Anticodon-bd_dom_sf"/>
</dbReference>
<dbReference type="SUPFAM" id="SSF55681">
    <property type="entry name" value="Class II aaRS and biotin synthetases"/>
    <property type="match status" value="1"/>
</dbReference>
<feature type="domain" description="Aminoacyl-transfer RNA synthetases class-II family profile" evidence="13">
    <location>
        <begin position="76"/>
        <end position="375"/>
    </location>
</feature>
<dbReference type="PROSITE" id="PS50862">
    <property type="entry name" value="AA_TRNA_LIGASE_II"/>
    <property type="match status" value="1"/>
</dbReference>
<comment type="subcellular location">
    <subcellularLocation>
        <location evidence="1">Mitochondrion matrix</location>
    </subcellularLocation>
</comment>
<dbReference type="NCBIfam" id="TIGR00418">
    <property type="entry name" value="thrS"/>
    <property type="match status" value="1"/>
</dbReference>
<keyword evidence="7" id="KW-0648">Protein biosynthesis</keyword>
<evidence type="ECO:0000256" key="4">
    <source>
        <dbReference type="ARBA" id="ARBA00022598"/>
    </source>
</evidence>
<evidence type="ECO:0000256" key="8">
    <source>
        <dbReference type="ARBA" id="ARBA00022946"/>
    </source>
</evidence>
<dbReference type="EC" id="6.1.1.3" evidence="3"/>
<evidence type="ECO:0000256" key="3">
    <source>
        <dbReference type="ARBA" id="ARBA00013163"/>
    </source>
</evidence>
<gene>
    <name evidence="14" type="ORF">CDD82_5937</name>
</gene>
<evidence type="ECO:0000256" key="10">
    <source>
        <dbReference type="ARBA" id="ARBA00023146"/>
    </source>
</evidence>
<dbReference type="OrthoDB" id="5423599at2759"/>
<keyword evidence="4" id="KW-0436">Ligase</keyword>
<dbReference type="EMBL" id="NJEU01000579">
    <property type="protein sequence ID" value="PHH72507.1"/>
    <property type="molecule type" value="Genomic_DNA"/>
</dbReference>
<name>A0A2C5YUP9_9HYPO</name>
<proteinExistence type="inferred from homology"/>
<sequence length="492" mass="56166">MRHRGFMVRAHALASSLGARQLARVTCLHQRRLYLKKNEKAAQRLGHRELGVKQELFTMSEYSPGSPIFLPNGTIVFNRLVNFLRRQYVHYGFQEVITPTMYKKSLWERSGHLANFGNDMYSIKSSASRRGSCCSGKQATEEDEAQEFAMKPMNCPGHCLIFKSKIRSYRDLPIRYADFGTLHRNEASGTLTGMTRVRRFHQDDGHIFCRPCQVEQEIKRTLEFVKAVYSVLNLGVSYRLLLSTRPEKHWIGRVEEWDRAENSLKRALDESGMEWSTNPGQGAFYGPKIDIVLKDDMDKEHQTATVQLDFQMPKLFELEYSAPAPELEARGEETEDAELRARYGPVQPVMIHRAVLGSVERLMAILMENFQGKWPFWLNPKQVIILTINTSAPVLDWARESRDVLLGIKPDKQVASGTNGIVSPTGLEVDLDITARALGAKIRDAWTRGYGEIIVVGEDDVANKQVSLKEGKERMSPQEMRERLCARVDRME</sequence>
<dbReference type="InterPro" id="IPR002314">
    <property type="entry name" value="aa-tRNA-synt_IIb"/>
</dbReference>
<evidence type="ECO:0000313" key="14">
    <source>
        <dbReference type="EMBL" id="PHH72507.1"/>
    </source>
</evidence>
<dbReference type="InterPro" id="IPR006195">
    <property type="entry name" value="aa-tRNA-synth_II"/>
</dbReference>
<comment type="catalytic activity">
    <reaction evidence="12">
        <text>tRNA(Thr) + L-threonine + ATP = L-threonyl-tRNA(Thr) + AMP + diphosphate + H(+)</text>
        <dbReference type="Rhea" id="RHEA:24624"/>
        <dbReference type="Rhea" id="RHEA-COMP:9670"/>
        <dbReference type="Rhea" id="RHEA-COMP:9704"/>
        <dbReference type="ChEBI" id="CHEBI:15378"/>
        <dbReference type="ChEBI" id="CHEBI:30616"/>
        <dbReference type="ChEBI" id="CHEBI:33019"/>
        <dbReference type="ChEBI" id="CHEBI:57926"/>
        <dbReference type="ChEBI" id="CHEBI:78442"/>
        <dbReference type="ChEBI" id="CHEBI:78534"/>
        <dbReference type="ChEBI" id="CHEBI:456215"/>
        <dbReference type="EC" id="6.1.1.3"/>
    </reaction>
</comment>
<evidence type="ECO:0000259" key="13">
    <source>
        <dbReference type="PROSITE" id="PS50862"/>
    </source>
</evidence>
<evidence type="ECO:0000256" key="6">
    <source>
        <dbReference type="ARBA" id="ARBA00022840"/>
    </source>
</evidence>
<dbReference type="GO" id="GO:0005524">
    <property type="term" value="F:ATP binding"/>
    <property type="evidence" value="ECO:0007669"/>
    <property type="project" value="UniProtKB-KW"/>
</dbReference>
<evidence type="ECO:0000256" key="9">
    <source>
        <dbReference type="ARBA" id="ARBA00023128"/>
    </source>
</evidence>
<dbReference type="InterPro" id="IPR004154">
    <property type="entry name" value="Anticodon-bd"/>
</dbReference>
<protein>
    <recommendedName>
        <fullName evidence="3">threonine--tRNA ligase</fullName>
        <ecNumber evidence="3">6.1.1.3</ecNumber>
    </recommendedName>
    <alternativeName>
        <fullName evidence="11">Threonyl-tRNA synthetase</fullName>
    </alternativeName>
</protein>
<comment type="similarity">
    <text evidence="2">Belongs to the class-II aminoacyl-tRNA synthetase family.</text>
</comment>
<dbReference type="PANTHER" id="PTHR11451:SF50">
    <property type="entry name" value="THREONINE--TRNA LIGASE, MITOCHONDRIAL"/>
    <property type="match status" value="1"/>
</dbReference>